<feature type="transmembrane region" description="Helical" evidence="1">
    <location>
        <begin position="12"/>
        <end position="35"/>
    </location>
</feature>
<comment type="caution">
    <text evidence="2">The sequence shown here is derived from an EMBL/GenBank/DDBJ whole genome shotgun (WGS) entry which is preliminary data.</text>
</comment>
<reference evidence="3" key="1">
    <citation type="journal article" date="2019" name="Int. J. Syst. Evol. Microbiol.">
        <title>The Global Catalogue of Microorganisms (GCM) 10K type strain sequencing project: providing services to taxonomists for standard genome sequencing and annotation.</title>
        <authorList>
            <consortium name="The Broad Institute Genomics Platform"/>
            <consortium name="The Broad Institute Genome Sequencing Center for Infectious Disease"/>
            <person name="Wu L."/>
            <person name="Ma J."/>
        </authorList>
    </citation>
    <scope>NUCLEOTIDE SEQUENCE [LARGE SCALE GENOMIC DNA]</scope>
    <source>
        <strain evidence="3">CGMCC 4.7382</strain>
    </source>
</reference>
<keyword evidence="1" id="KW-0812">Transmembrane</keyword>
<protein>
    <submittedName>
        <fullName evidence="2">Uncharacterized protein</fullName>
    </submittedName>
</protein>
<name>A0ABW2KAB1_9ACTN</name>
<keyword evidence="3" id="KW-1185">Reference proteome</keyword>
<dbReference type="RefSeq" id="WP_379868934.1">
    <property type="nucleotide sequence ID" value="NZ_JBHTBH010000001.1"/>
</dbReference>
<sequence>MYGLIWRALPGPAFVKLLLALALAGGAAALLWYVVFPWADPYLPFNDVTVEGGEGAPVPGGAEGGDGEGIIGVDVPVGGASTSPAAPDAGGAAN</sequence>
<evidence type="ECO:0000313" key="3">
    <source>
        <dbReference type="Proteomes" id="UP001596540"/>
    </source>
</evidence>
<accession>A0ABW2KAB1</accession>
<evidence type="ECO:0000256" key="1">
    <source>
        <dbReference type="SAM" id="Phobius"/>
    </source>
</evidence>
<evidence type="ECO:0000313" key="2">
    <source>
        <dbReference type="EMBL" id="MFC7326941.1"/>
    </source>
</evidence>
<proteinExistence type="predicted"/>
<dbReference type="Proteomes" id="UP001596540">
    <property type="component" value="Unassembled WGS sequence"/>
</dbReference>
<dbReference type="EMBL" id="JBHTBH010000001">
    <property type="protein sequence ID" value="MFC7326941.1"/>
    <property type="molecule type" value="Genomic_DNA"/>
</dbReference>
<keyword evidence="1" id="KW-0472">Membrane</keyword>
<keyword evidence="1" id="KW-1133">Transmembrane helix</keyword>
<gene>
    <name evidence="2" type="ORF">ACFQRF_04230</name>
</gene>
<organism evidence="2 3">
    <name type="scientific">Marinactinospora rubrisoli</name>
    <dbReference type="NCBI Taxonomy" id="2715399"/>
    <lineage>
        <taxon>Bacteria</taxon>
        <taxon>Bacillati</taxon>
        <taxon>Actinomycetota</taxon>
        <taxon>Actinomycetes</taxon>
        <taxon>Streptosporangiales</taxon>
        <taxon>Nocardiopsidaceae</taxon>
        <taxon>Marinactinospora</taxon>
    </lineage>
</organism>